<dbReference type="AlphaFoldDB" id="A0A166IKV3"/>
<feature type="domain" description="Peptidase A1" evidence="2">
    <location>
        <begin position="1"/>
        <end position="244"/>
    </location>
</feature>
<dbReference type="STRING" id="436010.A0A166IKV3"/>
<dbReference type="InterPro" id="IPR021109">
    <property type="entry name" value="Peptidase_aspartic_dom_sf"/>
</dbReference>
<proteinExistence type="inferred from homology"/>
<dbReference type="InterPro" id="IPR033121">
    <property type="entry name" value="PEPTIDASE_A1"/>
</dbReference>
<dbReference type="Pfam" id="PF00026">
    <property type="entry name" value="Asp"/>
    <property type="match status" value="1"/>
</dbReference>
<protein>
    <submittedName>
        <fullName evidence="3">Acid protease</fullName>
    </submittedName>
</protein>
<dbReference type="SUPFAM" id="SSF50630">
    <property type="entry name" value="Acid proteases"/>
    <property type="match status" value="1"/>
</dbReference>
<name>A0A166IKV3_9AGAM</name>
<evidence type="ECO:0000259" key="2">
    <source>
        <dbReference type="PROSITE" id="PS51767"/>
    </source>
</evidence>
<dbReference type="InterPro" id="IPR001461">
    <property type="entry name" value="Aspartic_peptidase_A1"/>
</dbReference>
<dbReference type="PANTHER" id="PTHR47966">
    <property type="entry name" value="BETA-SITE APP-CLEAVING ENZYME, ISOFORM A-RELATED"/>
    <property type="match status" value="1"/>
</dbReference>
<dbReference type="EMBL" id="KV417559">
    <property type="protein sequence ID" value="KZP19930.1"/>
    <property type="molecule type" value="Genomic_DNA"/>
</dbReference>
<reference evidence="3 4" key="1">
    <citation type="journal article" date="2016" name="Mol. Biol. Evol.">
        <title>Comparative Genomics of Early-Diverging Mushroom-Forming Fungi Provides Insights into the Origins of Lignocellulose Decay Capabilities.</title>
        <authorList>
            <person name="Nagy L.G."/>
            <person name="Riley R."/>
            <person name="Tritt A."/>
            <person name="Adam C."/>
            <person name="Daum C."/>
            <person name="Floudas D."/>
            <person name="Sun H."/>
            <person name="Yadav J.S."/>
            <person name="Pangilinan J."/>
            <person name="Larsson K.H."/>
            <person name="Matsuura K."/>
            <person name="Barry K."/>
            <person name="Labutti K."/>
            <person name="Kuo R."/>
            <person name="Ohm R.A."/>
            <person name="Bhattacharya S.S."/>
            <person name="Shirouzu T."/>
            <person name="Yoshinaga Y."/>
            <person name="Martin F.M."/>
            <person name="Grigoriev I.V."/>
            <person name="Hibbett D.S."/>
        </authorList>
    </citation>
    <scope>NUCLEOTIDE SEQUENCE [LARGE SCALE GENOMIC DNA]</scope>
    <source>
        <strain evidence="3 4">CBS 109695</strain>
    </source>
</reference>
<evidence type="ECO:0000256" key="1">
    <source>
        <dbReference type="ARBA" id="ARBA00007447"/>
    </source>
</evidence>
<dbReference type="PANTHER" id="PTHR47966:SF1">
    <property type="entry name" value="ASPARTYL PROTEINASE"/>
    <property type="match status" value="1"/>
</dbReference>
<keyword evidence="4" id="KW-1185">Reference proteome</keyword>
<dbReference type="OrthoDB" id="2747330at2759"/>
<evidence type="ECO:0000313" key="4">
    <source>
        <dbReference type="Proteomes" id="UP000076532"/>
    </source>
</evidence>
<dbReference type="GO" id="GO:0004190">
    <property type="term" value="F:aspartic-type endopeptidase activity"/>
    <property type="evidence" value="ECO:0007669"/>
    <property type="project" value="InterPro"/>
</dbReference>
<dbReference type="Gene3D" id="2.40.70.10">
    <property type="entry name" value="Acid Proteases"/>
    <property type="match status" value="2"/>
</dbReference>
<evidence type="ECO:0000313" key="3">
    <source>
        <dbReference type="EMBL" id="KZP19930.1"/>
    </source>
</evidence>
<accession>A0A166IKV3</accession>
<organism evidence="3 4">
    <name type="scientific">Athelia psychrophila</name>
    <dbReference type="NCBI Taxonomy" id="1759441"/>
    <lineage>
        <taxon>Eukaryota</taxon>
        <taxon>Fungi</taxon>
        <taxon>Dikarya</taxon>
        <taxon>Basidiomycota</taxon>
        <taxon>Agaricomycotina</taxon>
        <taxon>Agaricomycetes</taxon>
        <taxon>Agaricomycetidae</taxon>
        <taxon>Atheliales</taxon>
        <taxon>Atheliaceae</taxon>
        <taxon>Athelia</taxon>
    </lineage>
</organism>
<keyword evidence="3" id="KW-0645">Protease</keyword>
<keyword evidence="3" id="KW-0378">Hydrolase</keyword>
<dbReference type="PROSITE" id="PS51767">
    <property type="entry name" value="PEPTIDASE_A1"/>
    <property type="match status" value="1"/>
</dbReference>
<comment type="similarity">
    <text evidence="1">Belongs to the peptidase A1 family.</text>
</comment>
<dbReference type="Proteomes" id="UP000076532">
    <property type="component" value="Unassembled WGS sequence"/>
</dbReference>
<dbReference type="GO" id="GO:0006508">
    <property type="term" value="P:proteolysis"/>
    <property type="evidence" value="ECO:0007669"/>
    <property type="project" value="UniProtKB-KW"/>
</dbReference>
<gene>
    <name evidence="3" type="ORF">FIBSPDRAFT_1045168</name>
</gene>
<sequence length="247" mass="26227">MAASVPRATATMYESHWSSICLALQGRLSSRTAGRTGCWDWPSLNTVTPNAQATPVENMIRQGIIDLPLFTVNLDKGDNNGFYTFGVIDAAKAGVKETDIKYTPVDKSQGFWMFSATKAIVNGETIELSLNTAIADTGTTLALISYSVVSAIWATIPGSKLEQNQGGYGYPAGATVPDVEFAVGDLTFKVNTVDFSFGAAGDGFLFGGIQSRGSNPFDILGDGIVFLKSVYAVFDQGNTCIGMAQRS</sequence>